<evidence type="ECO:0000256" key="1">
    <source>
        <dbReference type="SAM" id="MobiDB-lite"/>
    </source>
</evidence>
<sequence>MLSGDSLDCSPPSLHVSTSTCITR</sequence>
<reference evidence="2" key="1">
    <citation type="submission" date="2014-11" db="EMBL/GenBank/DDBJ databases">
        <authorList>
            <person name="Amaro Gonzalez C."/>
        </authorList>
    </citation>
    <scope>NUCLEOTIDE SEQUENCE</scope>
</reference>
<name>A0A0E9Q8B6_ANGAN</name>
<proteinExistence type="predicted"/>
<protein>
    <submittedName>
        <fullName evidence="2">Uncharacterized protein</fullName>
    </submittedName>
</protein>
<dbReference type="EMBL" id="GBXM01095588">
    <property type="protein sequence ID" value="JAH12989.1"/>
    <property type="molecule type" value="Transcribed_RNA"/>
</dbReference>
<evidence type="ECO:0000313" key="2">
    <source>
        <dbReference type="EMBL" id="JAH12989.1"/>
    </source>
</evidence>
<feature type="compositionally biased region" description="Polar residues" evidence="1">
    <location>
        <begin position="15"/>
        <end position="24"/>
    </location>
</feature>
<accession>A0A0E9Q8B6</accession>
<organism evidence="2">
    <name type="scientific">Anguilla anguilla</name>
    <name type="common">European freshwater eel</name>
    <name type="synonym">Muraena anguilla</name>
    <dbReference type="NCBI Taxonomy" id="7936"/>
    <lineage>
        <taxon>Eukaryota</taxon>
        <taxon>Metazoa</taxon>
        <taxon>Chordata</taxon>
        <taxon>Craniata</taxon>
        <taxon>Vertebrata</taxon>
        <taxon>Euteleostomi</taxon>
        <taxon>Actinopterygii</taxon>
        <taxon>Neopterygii</taxon>
        <taxon>Teleostei</taxon>
        <taxon>Anguilliformes</taxon>
        <taxon>Anguillidae</taxon>
        <taxon>Anguilla</taxon>
    </lineage>
</organism>
<dbReference type="AlphaFoldDB" id="A0A0E9Q8B6"/>
<feature type="region of interest" description="Disordered" evidence="1">
    <location>
        <begin position="1"/>
        <end position="24"/>
    </location>
</feature>
<reference evidence="2" key="2">
    <citation type="journal article" date="2015" name="Fish Shellfish Immunol.">
        <title>Early steps in the European eel (Anguilla anguilla)-Vibrio vulnificus interaction in the gills: Role of the RtxA13 toxin.</title>
        <authorList>
            <person name="Callol A."/>
            <person name="Pajuelo D."/>
            <person name="Ebbesson L."/>
            <person name="Teles M."/>
            <person name="MacKenzie S."/>
            <person name="Amaro C."/>
        </authorList>
    </citation>
    <scope>NUCLEOTIDE SEQUENCE</scope>
</reference>